<evidence type="ECO:0000259" key="1">
    <source>
        <dbReference type="Pfam" id="PF19263"/>
    </source>
</evidence>
<dbReference type="InterPro" id="IPR027417">
    <property type="entry name" value="P-loop_NTPase"/>
</dbReference>
<dbReference type="AlphaFoldDB" id="A0A5J4WKS8"/>
<gene>
    <name evidence="2" type="ORF">EZS28_008935</name>
</gene>
<name>A0A5J4WKS8_9EUKA</name>
<dbReference type="InterPro" id="IPR045455">
    <property type="entry name" value="NrS-1_pol-like_helicase"/>
</dbReference>
<evidence type="ECO:0000313" key="3">
    <source>
        <dbReference type="Proteomes" id="UP000324800"/>
    </source>
</evidence>
<organism evidence="2 3">
    <name type="scientific">Streblomastix strix</name>
    <dbReference type="NCBI Taxonomy" id="222440"/>
    <lineage>
        <taxon>Eukaryota</taxon>
        <taxon>Metamonada</taxon>
        <taxon>Preaxostyla</taxon>
        <taxon>Oxymonadida</taxon>
        <taxon>Streblomastigidae</taxon>
        <taxon>Streblomastix</taxon>
    </lineage>
</organism>
<dbReference type="Proteomes" id="UP000324800">
    <property type="component" value="Unassembled WGS sequence"/>
</dbReference>
<dbReference type="Gene3D" id="3.40.50.300">
    <property type="entry name" value="P-loop containing nucleotide triphosphate hydrolases"/>
    <property type="match status" value="1"/>
</dbReference>
<protein>
    <recommendedName>
        <fullName evidence="1">NrS-1 polymerase-like helicase domain-containing protein</fullName>
    </recommendedName>
</protein>
<feature type="domain" description="NrS-1 polymerase-like helicase" evidence="1">
    <location>
        <begin position="104"/>
        <end position="215"/>
    </location>
</feature>
<proteinExistence type="predicted"/>
<comment type="caution">
    <text evidence="2">The sequence shown here is derived from an EMBL/GenBank/DDBJ whole genome shotgun (WGS) entry which is preliminary data.</text>
</comment>
<dbReference type="OrthoDB" id="112502at2759"/>
<dbReference type="Pfam" id="PF19263">
    <property type="entry name" value="DUF5906"/>
    <property type="match status" value="1"/>
</dbReference>
<reference evidence="2 3" key="1">
    <citation type="submission" date="2019-03" db="EMBL/GenBank/DDBJ databases">
        <title>Single cell metagenomics reveals metabolic interactions within the superorganism composed of flagellate Streblomastix strix and complex community of Bacteroidetes bacteria on its surface.</title>
        <authorList>
            <person name="Treitli S.C."/>
            <person name="Kolisko M."/>
            <person name="Husnik F."/>
            <person name="Keeling P."/>
            <person name="Hampl V."/>
        </authorList>
    </citation>
    <scope>NUCLEOTIDE SEQUENCE [LARGE SCALE GENOMIC DNA]</scope>
    <source>
        <strain evidence="2">ST1C</strain>
    </source>
</reference>
<dbReference type="SUPFAM" id="SSF52540">
    <property type="entry name" value="P-loop containing nucleoside triphosphate hydrolases"/>
    <property type="match status" value="1"/>
</dbReference>
<accession>A0A5J4WKS8</accession>
<sequence length="392" mass="46130">MYSLLDVPYREGIIYDAFNCYRDIFCIDGVKFYCNSTDHNIFNLFQGFRWNKQQYVDEKLIQPFLDLIFNVITSKDKLVYEYILNWISFICQHIGKKTQLALVLQSEQGVGKNKFTDTLSKLFQGYSKKNLTKMEDITEQFNAVLENKILVVLNEARQYGLQYIGDMNALKSIITECEIEINQKHEPKRQGNNVANIIIVSNNSKPIWIETSDRRYLVCQCSGQYLTEQTKFDYLFDLDTLNEYFDNLLTYFSTRDISNFKVRDFPLTNTTRNIVRSCVDPVDEVIIQHYSQFKKSYLTYEQIKQWKPNDVKANDYQLVVNQRCDQQRKQVMGQRQILYRLKSEMYAKYDILTQQDEVDDNEEDNVDFNPITNNIGANAISANPCANDDDDY</sequence>
<evidence type="ECO:0000313" key="2">
    <source>
        <dbReference type="EMBL" id="KAA6395540.1"/>
    </source>
</evidence>
<dbReference type="EMBL" id="SNRW01001656">
    <property type="protein sequence ID" value="KAA6395540.1"/>
    <property type="molecule type" value="Genomic_DNA"/>
</dbReference>